<feature type="domain" description="F5/8 type C" evidence="1">
    <location>
        <begin position="274"/>
        <end position="426"/>
    </location>
</feature>
<evidence type="ECO:0000313" key="3">
    <source>
        <dbReference type="Proteomes" id="UP001159405"/>
    </source>
</evidence>
<feature type="domain" description="F5/8 type C" evidence="1">
    <location>
        <begin position="1"/>
        <end position="116"/>
    </location>
</feature>
<sequence>MSGVRQGGWSPVTDDLNQWLQVDLGSYTKVTRLATQGRDGYDEWVTKYRLRYSVDGVTYHFYKERGETSFKIFHGNENSHTVVYNTLNSPITVLFVRLLPVEWRNHICIRMEIYGCPGCKAALGMENGLISDAQISASSEWDNNHGAERARLNGRRINLKRGAWSSRYNILGQWLQVDLEKYTTVTGLATQGRSDEDQWVTKYRMQYSDDGVSFYLYTEPGVGPQKLFDGNYDRNTIVHQKLSWPIRARCIRILPEAWTGHISLRMELYGCPACEDPLGMESEAISDSQISASSQLDDDHSAARSRLHFKTEKSKDGAWSALRSDEHQWLQVDFRSYTTVTRVATQGRYYHNEWVLNYTIHYSDDGLTFQGYKEPENNLTKIFNGNKDSNTVVYNILKPPITARCIRILPVEWHNQISLRIEIYGCPGILKCVWK</sequence>
<dbReference type="PROSITE" id="PS01285">
    <property type="entry name" value="FA58C_1"/>
    <property type="match status" value="1"/>
</dbReference>
<dbReference type="PROSITE" id="PS01286">
    <property type="entry name" value="FA58C_2"/>
    <property type="match status" value="2"/>
</dbReference>
<dbReference type="InterPro" id="IPR008979">
    <property type="entry name" value="Galactose-bd-like_sf"/>
</dbReference>
<evidence type="ECO:0000313" key="2">
    <source>
        <dbReference type="EMBL" id="CAH3166794.1"/>
    </source>
</evidence>
<feature type="domain" description="F5/8 type C" evidence="1">
    <location>
        <begin position="119"/>
        <end position="271"/>
    </location>
</feature>
<dbReference type="EMBL" id="CALNXK010000138">
    <property type="protein sequence ID" value="CAH3166794.1"/>
    <property type="molecule type" value="Genomic_DNA"/>
</dbReference>
<organism evidence="2 3">
    <name type="scientific">Porites lobata</name>
    <dbReference type="NCBI Taxonomy" id="104759"/>
    <lineage>
        <taxon>Eukaryota</taxon>
        <taxon>Metazoa</taxon>
        <taxon>Cnidaria</taxon>
        <taxon>Anthozoa</taxon>
        <taxon>Hexacorallia</taxon>
        <taxon>Scleractinia</taxon>
        <taxon>Fungiina</taxon>
        <taxon>Poritidae</taxon>
        <taxon>Porites</taxon>
    </lineage>
</organism>
<name>A0ABN8QLF3_9CNID</name>
<proteinExistence type="predicted"/>
<protein>
    <recommendedName>
        <fullName evidence="1">F5/8 type C domain-containing protein</fullName>
    </recommendedName>
</protein>
<keyword evidence="3" id="KW-1185">Reference proteome</keyword>
<gene>
    <name evidence="2" type="ORF">PLOB_00007852</name>
</gene>
<comment type="caution">
    <text evidence="2">The sequence shown here is derived from an EMBL/GenBank/DDBJ whole genome shotgun (WGS) entry which is preliminary data.</text>
</comment>
<dbReference type="SUPFAM" id="SSF49785">
    <property type="entry name" value="Galactose-binding domain-like"/>
    <property type="match status" value="3"/>
</dbReference>
<dbReference type="Pfam" id="PF00754">
    <property type="entry name" value="F5_F8_type_C"/>
    <property type="match status" value="3"/>
</dbReference>
<dbReference type="PANTHER" id="PTHR24543:SF325">
    <property type="entry name" value="F5_8 TYPE C DOMAIN-CONTAINING PROTEIN"/>
    <property type="match status" value="1"/>
</dbReference>
<dbReference type="CDD" id="cd00057">
    <property type="entry name" value="FA58C"/>
    <property type="match status" value="3"/>
</dbReference>
<accession>A0ABN8QLF3</accession>
<dbReference type="PANTHER" id="PTHR24543">
    <property type="entry name" value="MULTICOPPER OXIDASE-RELATED"/>
    <property type="match status" value="1"/>
</dbReference>
<dbReference type="InterPro" id="IPR000421">
    <property type="entry name" value="FA58C"/>
</dbReference>
<reference evidence="2 3" key="1">
    <citation type="submission" date="2022-05" db="EMBL/GenBank/DDBJ databases">
        <authorList>
            <consortium name="Genoscope - CEA"/>
            <person name="William W."/>
        </authorList>
    </citation>
    <scope>NUCLEOTIDE SEQUENCE [LARGE SCALE GENOMIC DNA]</scope>
</reference>
<dbReference type="SMART" id="SM00231">
    <property type="entry name" value="FA58C"/>
    <property type="match status" value="3"/>
</dbReference>
<evidence type="ECO:0000259" key="1">
    <source>
        <dbReference type="PROSITE" id="PS50022"/>
    </source>
</evidence>
<dbReference type="PROSITE" id="PS50022">
    <property type="entry name" value="FA58C_3"/>
    <property type="match status" value="3"/>
</dbReference>
<dbReference type="Gene3D" id="2.60.120.260">
    <property type="entry name" value="Galactose-binding domain-like"/>
    <property type="match status" value="3"/>
</dbReference>
<dbReference type="Proteomes" id="UP001159405">
    <property type="component" value="Unassembled WGS sequence"/>
</dbReference>